<feature type="non-terminal residue" evidence="3">
    <location>
        <position position="1"/>
    </location>
</feature>
<evidence type="ECO:0000256" key="1">
    <source>
        <dbReference type="PROSITE-ProRule" id="PRU00325"/>
    </source>
</evidence>
<dbReference type="PROSITE" id="PS50966">
    <property type="entry name" value="ZF_SWIM"/>
    <property type="match status" value="1"/>
</dbReference>
<evidence type="ECO:0000259" key="2">
    <source>
        <dbReference type="PROSITE" id="PS50966"/>
    </source>
</evidence>
<name>A0A4S8M0G5_DENBC</name>
<dbReference type="PANTHER" id="PTHR28498:SF1">
    <property type="entry name" value="ZINC FINGER SWIM DOMAIN-CONTAINING PROTEIN 7"/>
    <property type="match status" value="1"/>
</dbReference>
<dbReference type="EMBL" id="ML179201">
    <property type="protein sequence ID" value="THU95370.1"/>
    <property type="molecule type" value="Genomic_DNA"/>
</dbReference>
<keyword evidence="1" id="KW-0479">Metal-binding</keyword>
<dbReference type="InterPro" id="IPR007527">
    <property type="entry name" value="Znf_SWIM"/>
</dbReference>
<dbReference type="GO" id="GO:0008270">
    <property type="term" value="F:zinc ion binding"/>
    <property type="evidence" value="ECO:0007669"/>
    <property type="project" value="UniProtKB-KW"/>
</dbReference>
<evidence type="ECO:0000313" key="4">
    <source>
        <dbReference type="Proteomes" id="UP000297245"/>
    </source>
</evidence>
<dbReference type="Proteomes" id="UP000297245">
    <property type="component" value="Unassembled WGS sequence"/>
</dbReference>
<keyword evidence="1" id="KW-0863">Zinc-finger</keyword>
<gene>
    <name evidence="3" type="ORF">K435DRAFT_723788</name>
</gene>
<keyword evidence="1" id="KW-0862">Zinc</keyword>
<proteinExistence type="predicted"/>
<organism evidence="3 4">
    <name type="scientific">Dendrothele bispora (strain CBS 962.96)</name>
    <dbReference type="NCBI Taxonomy" id="1314807"/>
    <lineage>
        <taxon>Eukaryota</taxon>
        <taxon>Fungi</taxon>
        <taxon>Dikarya</taxon>
        <taxon>Basidiomycota</taxon>
        <taxon>Agaricomycotina</taxon>
        <taxon>Agaricomycetes</taxon>
        <taxon>Agaricomycetidae</taxon>
        <taxon>Agaricales</taxon>
        <taxon>Agaricales incertae sedis</taxon>
        <taxon>Dendrothele</taxon>
    </lineage>
</organism>
<dbReference type="AlphaFoldDB" id="A0A4S8M0G5"/>
<accession>A0A4S8M0G5</accession>
<feature type="domain" description="SWIM-type" evidence="2">
    <location>
        <begin position="72"/>
        <end position="117"/>
    </location>
</feature>
<evidence type="ECO:0000313" key="3">
    <source>
        <dbReference type="EMBL" id="THU95370.1"/>
    </source>
</evidence>
<reference evidence="3 4" key="1">
    <citation type="journal article" date="2019" name="Nat. Ecol. Evol.">
        <title>Megaphylogeny resolves global patterns of mushroom evolution.</title>
        <authorList>
            <person name="Varga T."/>
            <person name="Krizsan K."/>
            <person name="Foldi C."/>
            <person name="Dima B."/>
            <person name="Sanchez-Garcia M."/>
            <person name="Sanchez-Ramirez S."/>
            <person name="Szollosi G.J."/>
            <person name="Szarkandi J.G."/>
            <person name="Papp V."/>
            <person name="Albert L."/>
            <person name="Andreopoulos W."/>
            <person name="Angelini C."/>
            <person name="Antonin V."/>
            <person name="Barry K.W."/>
            <person name="Bougher N.L."/>
            <person name="Buchanan P."/>
            <person name="Buyck B."/>
            <person name="Bense V."/>
            <person name="Catcheside P."/>
            <person name="Chovatia M."/>
            <person name="Cooper J."/>
            <person name="Damon W."/>
            <person name="Desjardin D."/>
            <person name="Finy P."/>
            <person name="Geml J."/>
            <person name="Haridas S."/>
            <person name="Hughes K."/>
            <person name="Justo A."/>
            <person name="Karasinski D."/>
            <person name="Kautmanova I."/>
            <person name="Kiss B."/>
            <person name="Kocsube S."/>
            <person name="Kotiranta H."/>
            <person name="LaButti K.M."/>
            <person name="Lechner B.E."/>
            <person name="Liimatainen K."/>
            <person name="Lipzen A."/>
            <person name="Lukacs Z."/>
            <person name="Mihaltcheva S."/>
            <person name="Morgado L.N."/>
            <person name="Niskanen T."/>
            <person name="Noordeloos M.E."/>
            <person name="Ohm R.A."/>
            <person name="Ortiz-Santana B."/>
            <person name="Ovrebo C."/>
            <person name="Racz N."/>
            <person name="Riley R."/>
            <person name="Savchenko A."/>
            <person name="Shiryaev A."/>
            <person name="Soop K."/>
            <person name="Spirin V."/>
            <person name="Szebenyi C."/>
            <person name="Tomsovsky M."/>
            <person name="Tulloss R.E."/>
            <person name="Uehling J."/>
            <person name="Grigoriev I.V."/>
            <person name="Vagvolgyi C."/>
            <person name="Papp T."/>
            <person name="Martin F.M."/>
            <person name="Miettinen O."/>
            <person name="Hibbett D.S."/>
            <person name="Nagy L.G."/>
        </authorList>
    </citation>
    <scope>NUCLEOTIDE SEQUENCE [LARGE SCALE GENOMIC DNA]</scope>
    <source>
        <strain evidence="3 4">CBS 962.96</strain>
    </source>
</reference>
<dbReference type="GO" id="GO:0097196">
    <property type="term" value="C:Shu complex"/>
    <property type="evidence" value="ECO:0007669"/>
    <property type="project" value="TreeGrafter"/>
</dbReference>
<dbReference type="PANTHER" id="PTHR28498">
    <property type="entry name" value="ZINC FINGER SWIM DOMAIN-CONTAINING PROTEIN 7"/>
    <property type="match status" value="1"/>
</dbReference>
<dbReference type="GO" id="GO:0000724">
    <property type="term" value="P:double-strand break repair via homologous recombination"/>
    <property type="evidence" value="ECO:0007669"/>
    <property type="project" value="TreeGrafter"/>
</dbReference>
<dbReference type="OrthoDB" id="337581at2759"/>
<sequence length="142" mass="16074">MSTSLEALLNDIITSMSPDNPLTDDDILKLQAILPETVVLAALDIIDRNNVVKYTTSWDHTHYEVLGSTETYSTFINLEPGTRTTMYCTCLAFADYVLTSGTHLMCKHLLATRIAQQLHLYVQRDVDADFLTNNIVQRYTEQ</sequence>
<protein>
    <recommendedName>
        <fullName evidence="2">SWIM-type domain-containing protein</fullName>
    </recommendedName>
</protein>
<keyword evidence="4" id="KW-1185">Reference proteome</keyword>